<dbReference type="OrthoDB" id="6380094at2759"/>
<organism evidence="1 2">
    <name type="scientific">Daphnia pulex</name>
    <name type="common">Water flea</name>
    <dbReference type="NCBI Taxonomy" id="6669"/>
    <lineage>
        <taxon>Eukaryota</taxon>
        <taxon>Metazoa</taxon>
        <taxon>Ecdysozoa</taxon>
        <taxon>Arthropoda</taxon>
        <taxon>Crustacea</taxon>
        <taxon>Branchiopoda</taxon>
        <taxon>Diplostraca</taxon>
        <taxon>Cladocera</taxon>
        <taxon>Anomopoda</taxon>
        <taxon>Daphniidae</taxon>
        <taxon>Daphnia</taxon>
    </lineage>
</organism>
<gene>
    <name evidence="1" type="ORF">DAPPUDRAFT_322147</name>
</gene>
<protein>
    <submittedName>
        <fullName evidence="1">Uncharacterized protein</fullName>
    </submittedName>
</protein>
<accession>E9GV37</accession>
<sequence>MGLNFYELISVLFEEAKTIPLYAKLLGQGIDMRVIRTPTLLDKLFELYTNNNIYVTDADFDDEREDEE</sequence>
<dbReference type="KEGG" id="dpx:DAPPUDRAFT_322147"/>
<name>E9GV37_DAPPU</name>
<dbReference type="EMBL" id="GL732567">
    <property type="protein sequence ID" value="EFX76681.1"/>
    <property type="molecule type" value="Genomic_DNA"/>
</dbReference>
<dbReference type="AlphaFoldDB" id="E9GV37"/>
<dbReference type="InParanoid" id="E9GV37"/>
<evidence type="ECO:0000313" key="2">
    <source>
        <dbReference type="Proteomes" id="UP000000305"/>
    </source>
</evidence>
<reference evidence="1 2" key="1">
    <citation type="journal article" date="2011" name="Science">
        <title>The ecoresponsive genome of Daphnia pulex.</title>
        <authorList>
            <person name="Colbourne J.K."/>
            <person name="Pfrender M.E."/>
            <person name="Gilbert D."/>
            <person name="Thomas W.K."/>
            <person name="Tucker A."/>
            <person name="Oakley T.H."/>
            <person name="Tokishita S."/>
            <person name="Aerts A."/>
            <person name="Arnold G.J."/>
            <person name="Basu M.K."/>
            <person name="Bauer D.J."/>
            <person name="Caceres C.E."/>
            <person name="Carmel L."/>
            <person name="Casola C."/>
            <person name="Choi J.H."/>
            <person name="Detter J.C."/>
            <person name="Dong Q."/>
            <person name="Dusheyko S."/>
            <person name="Eads B.D."/>
            <person name="Frohlich T."/>
            <person name="Geiler-Samerotte K.A."/>
            <person name="Gerlach D."/>
            <person name="Hatcher P."/>
            <person name="Jogdeo S."/>
            <person name="Krijgsveld J."/>
            <person name="Kriventseva E.V."/>
            <person name="Kultz D."/>
            <person name="Laforsch C."/>
            <person name="Lindquist E."/>
            <person name="Lopez J."/>
            <person name="Manak J.R."/>
            <person name="Muller J."/>
            <person name="Pangilinan J."/>
            <person name="Patwardhan R.P."/>
            <person name="Pitluck S."/>
            <person name="Pritham E.J."/>
            <person name="Rechtsteiner A."/>
            <person name="Rho M."/>
            <person name="Rogozin I.B."/>
            <person name="Sakarya O."/>
            <person name="Salamov A."/>
            <person name="Schaack S."/>
            <person name="Shapiro H."/>
            <person name="Shiga Y."/>
            <person name="Skalitzky C."/>
            <person name="Smith Z."/>
            <person name="Souvorov A."/>
            <person name="Sung W."/>
            <person name="Tang Z."/>
            <person name="Tsuchiya D."/>
            <person name="Tu H."/>
            <person name="Vos H."/>
            <person name="Wang M."/>
            <person name="Wolf Y.I."/>
            <person name="Yamagata H."/>
            <person name="Yamada T."/>
            <person name="Ye Y."/>
            <person name="Shaw J.R."/>
            <person name="Andrews J."/>
            <person name="Crease T.J."/>
            <person name="Tang H."/>
            <person name="Lucas S.M."/>
            <person name="Robertson H.M."/>
            <person name="Bork P."/>
            <person name="Koonin E.V."/>
            <person name="Zdobnov E.M."/>
            <person name="Grigoriev I.V."/>
            <person name="Lynch M."/>
            <person name="Boore J.L."/>
        </authorList>
    </citation>
    <scope>NUCLEOTIDE SEQUENCE [LARGE SCALE GENOMIC DNA]</scope>
</reference>
<keyword evidence="2" id="KW-1185">Reference proteome</keyword>
<dbReference type="HOGENOM" id="CLU_2796565_0_0_1"/>
<evidence type="ECO:0000313" key="1">
    <source>
        <dbReference type="EMBL" id="EFX76681.1"/>
    </source>
</evidence>
<dbReference type="Proteomes" id="UP000000305">
    <property type="component" value="Unassembled WGS sequence"/>
</dbReference>
<proteinExistence type="predicted"/>